<organism evidence="2 3">
    <name type="scientific">Scleroderma citrinum Foug A</name>
    <dbReference type="NCBI Taxonomy" id="1036808"/>
    <lineage>
        <taxon>Eukaryota</taxon>
        <taxon>Fungi</taxon>
        <taxon>Dikarya</taxon>
        <taxon>Basidiomycota</taxon>
        <taxon>Agaricomycotina</taxon>
        <taxon>Agaricomycetes</taxon>
        <taxon>Agaricomycetidae</taxon>
        <taxon>Boletales</taxon>
        <taxon>Sclerodermatineae</taxon>
        <taxon>Sclerodermataceae</taxon>
        <taxon>Scleroderma</taxon>
    </lineage>
</organism>
<protein>
    <submittedName>
        <fullName evidence="2">Uncharacterized protein</fullName>
    </submittedName>
</protein>
<gene>
    <name evidence="2" type="ORF">SCLCIDRAFT_1212148</name>
</gene>
<evidence type="ECO:0000313" key="3">
    <source>
        <dbReference type="Proteomes" id="UP000053989"/>
    </source>
</evidence>
<reference evidence="2 3" key="1">
    <citation type="submission" date="2014-04" db="EMBL/GenBank/DDBJ databases">
        <authorList>
            <consortium name="DOE Joint Genome Institute"/>
            <person name="Kuo A."/>
            <person name="Kohler A."/>
            <person name="Nagy L.G."/>
            <person name="Floudas D."/>
            <person name="Copeland A."/>
            <person name="Barry K.W."/>
            <person name="Cichocki N."/>
            <person name="Veneault-Fourrey C."/>
            <person name="LaButti K."/>
            <person name="Lindquist E.A."/>
            <person name="Lipzen A."/>
            <person name="Lundell T."/>
            <person name="Morin E."/>
            <person name="Murat C."/>
            <person name="Sun H."/>
            <person name="Tunlid A."/>
            <person name="Henrissat B."/>
            <person name="Grigoriev I.V."/>
            <person name="Hibbett D.S."/>
            <person name="Martin F."/>
            <person name="Nordberg H.P."/>
            <person name="Cantor M.N."/>
            <person name="Hua S.X."/>
        </authorList>
    </citation>
    <scope>NUCLEOTIDE SEQUENCE [LARGE SCALE GENOMIC DNA]</scope>
    <source>
        <strain evidence="2 3">Foug A</strain>
    </source>
</reference>
<feature type="compositionally biased region" description="Polar residues" evidence="1">
    <location>
        <begin position="1"/>
        <end position="17"/>
    </location>
</feature>
<reference evidence="3" key="2">
    <citation type="submission" date="2015-01" db="EMBL/GenBank/DDBJ databases">
        <title>Evolutionary Origins and Diversification of the Mycorrhizal Mutualists.</title>
        <authorList>
            <consortium name="DOE Joint Genome Institute"/>
            <consortium name="Mycorrhizal Genomics Consortium"/>
            <person name="Kohler A."/>
            <person name="Kuo A."/>
            <person name="Nagy L.G."/>
            <person name="Floudas D."/>
            <person name="Copeland A."/>
            <person name="Barry K.W."/>
            <person name="Cichocki N."/>
            <person name="Veneault-Fourrey C."/>
            <person name="LaButti K."/>
            <person name="Lindquist E.A."/>
            <person name="Lipzen A."/>
            <person name="Lundell T."/>
            <person name="Morin E."/>
            <person name="Murat C."/>
            <person name="Riley R."/>
            <person name="Ohm R."/>
            <person name="Sun H."/>
            <person name="Tunlid A."/>
            <person name="Henrissat B."/>
            <person name="Grigoriev I.V."/>
            <person name="Hibbett D.S."/>
            <person name="Martin F."/>
        </authorList>
    </citation>
    <scope>NUCLEOTIDE SEQUENCE [LARGE SCALE GENOMIC DNA]</scope>
    <source>
        <strain evidence="3">Foug A</strain>
    </source>
</reference>
<dbReference type="Proteomes" id="UP000053989">
    <property type="component" value="Unassembled WGS sequence"/>
</dbReference>
<proteinExistence type="predicted"/>
<evidence type="ECO:0000313" key="2">
    <source>
        <dbReference type="EMBL" id="KIM65407.1"/>
    </source>
</evidence>
<accession>A0A0C3AKC6</accession>
<evidence type="ECO:0000256" key="1">
    <source>
        <dbReference type="SAM" id="MobiDB-lite"/>
    </source>
</evidence>
<keyword evidence="3" id="KW-1185">Reference proteome</keyword>
<dbReference type="AlphaFoldDB" id="A0A0C3AKC6"/>
<sequence>MEETPFSSHYTTTQTKGSEYHSPFLPVEPQNLHSAAAPWTHHSSSLPVLQAGNSTEIGLGTTVGRNHPRTDADCIRNIFDHLSFVERVQSEKTLTDNRVMKSIICRATDFAIAITCGIERAQSMLSEARLIRSSGNAHDLHRFAGELQPALMKIQRDISHAQSGIDVSFLGVDYSRNRPLFCY</sequence>
<dbReference type="InParanoid" id="A0A0C3AKC6"/>
<feature type="region of interest" description="Disordered" evidence="1">
    <location>
        <begin position="1"/>
        <end position="26"/>
    </location>
</feature>
<name>A0A0C3AKC6_9AGAM</name>
<dbReference type="HOGENOM" id="CLU_1475968_0_0_1"/>
<dbReference type="EMBL" id="KN822022">
    <property type="protein sequence ID" value="KIM65407.1"/>
    <property type="molecule type" value="Genomic_DNA"/>
</dbReference>